<name>A0ABQ4QLE1_9HYPH</name>
<feature type="region of interest" description="Disordered" evidence="1">
    <location>
        <begin position="303"/>
        <end position="361"/>
    </location>
</feature>
<dbReference type="Gene3D" id="1.10.287.500">
    <property type="entry name" value="Helix hairpin bin"/>
    <property type="match status" value="1"/>
</dbReference>
<dbReference type="SUPFAM" id="SSF75708">
    <property type="entry name" value="Chemotaxis phosphatase CheZ"/>
    <property type="match status" value="1"/>
</dbReference>
<keyword evidence="3" id="KW-1185">Reference proteome</keyword>
<dbReference type="EMBL" id="BPQG01000056">
    <property type="protein sequence ID" value="GJD45879.1"/>
    <property type="molecule type" value="Genomic_DNA"/>
</dbReference>
<gene>
    <name evidence="2" type="ORF">AFCDBAGC_3757</name>
</gene>
<comment type="caution">
    <text evidence="2">The sequence shown here is derived from an EMBL/GenBank/DDBJ whole genome shotgun (WGS) entry which is preliminary data.</text>
</comment>
<evidence type="ECO:0000256" key="1">
    <source>
        <dbReference type="SAM" id="MobiDB-lite"/>
    </source>
</evidence>
<evidence type="ECO:0000313" key="3">
    <source>
        <dbReference type="Proteomes" id="UP001055117"/>
    </source>
</evidence>
<protein>
    <recommendedName>
        <fullName evidence="4">Chemotaxis protein CheZ</fullName>
    </recommendedName>
</protein>
<organism evidence="2 3">
    <name type="scientific">Methylobacterium cerastii</name>
    <dbReference type="NCBI Taxonomy" id="932741"/>
    <lineage>
        <taxon>Bacteria</taxon>
        <taxon>Pseudomonadati</taxon>
        <taxon>Pseudomonadota</taxon>
        <taxon>Alphaproteobacteria</taxon>
        <taxon>Hyphomicrobiales</taxon>
        <taxon>Methylobacteriaceae</taxon>
        <taxon>Methylobacterium</taxon>
    </lineage>
</organism>
<evidence type="ECO:0008006" key="4">
    <source>
        <dbReference type="Google" id="ProtNLM"/>
    </source>
</evidence>
<reference evidence="2 3" key="1">
    <citation type="journal article" date="2021" name="Front. Microbiol.">
        <title>Comprehensive Comparative Genomics and Phenotyping of Methylobacterium Species.</title>
        <authorList>
            <person name="Alessa O."/>
            <person name="Ogura Y."/>
            <person name="Fujitani Y."/>
            <person name="Takami H."/>
            <person name="Hayashi T."/>
            <person name="Sahin N."/>
            <person name="Tani A."/>
        </authorList>
    </citation>
    <scope>NUCLEOTIDE SEQUENCE [LARGE SCALE GENOMIC DNA]</scope>
    <source>
        <strain evidence="2 3">DSM 23679</strain>
    </source>
</reference>
<proteinExistence type="predicted"/>
<feature type="compositionally biased region" description="Acidic residues" evidence="1">
    <location>
        <begin position="312"/>
        <end position="324"/>
    </location>
</feature>
<dbReference type="Proteomes" id="UP001055117">
    <property type="component" value="Unassembled WGS sequence"/>
</dbReference>
<dbReference type="RefSeq" id="WP_147831587.1">
    <property type="nucleotide sequence ID" value="NZ_BPQG01000056.1"/>
</dbReference>
<sequence>MSGSHSLTAFEPTEYEAIEATMSGSARGRWFLAEFASRNRSADTNVLLDAIARLESAVTDGRGPDAVSHFRGDIMEMANAIGRTKAEIAAITDPGHDQTRLSIASEALDAIVQATERATTDILAAAEQVQESAWSLRENGIDAAACDALDRYATQIYTACSFQDLTAQRTGRIVHTLRYLEERLNAMMAIWGDAGDPVPPGPGDATYRPSMESRPADLDQSDVDRYLGTDAPATIAAAHAALRAIEPGAVPLHDDIVFLPSAPEPEELEVPEEPAMLEALGEPEPFQEPDADVALDWAEDFEAQIASKEVVAEPEQDPEPEPEPETDHEPEAELAPEPEADPSEDASPEPDAVSPPATERAMSFAEIDALSVEEKLALFC</sequence>
<feature type="compositionally biased region" description="Acidic residues" evidence="1">
    <location>
        <begin position="332"/>
        <end position="348"/>
    </location>
</feature>
<evidence type="ECO:0000313" key="2">
    <source>
        <dbReference type="EMBL" id="GJD45879.1"/>
    </source>
</evidence>
<feature type="region of interest" description="Disordered" evidence="1">
    <location>
        <begin position="195"/>
        <end position="217"/>
    </location>
</feature>
<accession>A0ABQ4QLE1</accession>